<keyword evidence="1" id="KW-0812">Transmembrane</keyword>
<gene>
    <name evidence="3" type="primary">LOC130465607</name>
</gene>
<keyword evidence="1" id="KW-0472">Membrane</keyword>
<keyword evidence="1" id="KW-1133">Transmembrane helix</keyword>
<dbReference type="GeneID" id="130465607"/>
<proteinExistence type="predicted"/>
<evidence type="ECO:0000313" key="3">
    <source>
        <dbReference type="RefSeq" id="XP_056690416.1"/>
    </source>
</evidence>
<dbReference type="Proteomes" id="UP000813463">
    <property type="component" value="Chromosome 1"/>
</dbReference>
<reference evidence="3" key="2">
    <citation type="submission" date="2025-08" db="UniProtKB">
        <authorList>
            <consortium name="RefSeq"/>
        </authorList>
    </citation>
    <scope>IDENTIFICATION</scope>
    <source>
        <tissue evidence="3">Leaf</tissue>
    </source>
</reference>
<name>A0ABM3R474_SPIOL</name>
<protein>
    <submittedName>
        <fullName evidence="3">Uncharacterized protein</fullName>
    </submittedName>
</protein>
<sequence>MKVYVIVLIVVGFLVGALLLQFMLSRCSKKQPNGSTLQRPVVMSRQSRGVKDGDMFIFAGAAAGGSTAVLASIDYGGSGDGGGDGGGDAGGDGGGGCGGD</sequence>
<evidence type="ECO:0000256" key="1">
    <source>
        <dbReference type="SAM" id="Phobius"/>
    </source>
</evidence>
<reference evidence="2" key="1">
    <citation type="journal article" date="2021" name="Nat. Commun.">
        <title>Genomic analyses provide insights into spinach domestication and the genetic basis of agronomic traits.</title>
        <authorList>
            <person name="Cai X."/>
            <person name="Sun X."/>
            <person name="Xu C."/>
            <person name="Sun H."/>
            <person name="Wang X."/>
            <person name="Ge C."/>
            <person name="Zhang Z."/>
            <person name="Wang Q."/>
            <person name="Fei Z."/>
            <person name="Jiao C."/>
            <person name="Wang Q."/>
        </authorList>
    </citation>
    <scope>NUCLEOTIDE SEQUENCE [LARGE SCALE GENOMIC DNA]</scope>
    <source>
        <strain evidence="2">cv. Varoflay</strain>
    </source>
</reference>
<evidence type="ECO:0000313" key="2">
    <source>
        <dbReference type="Proteomes" id="UP000813463"/>
    </source>
</evidence>
<dbReference type="RefSeq" id="XP_056690416.1">
    <property type="nucleotide sequence ID" value="XM_056834438.1"/>
</dbReference>
<organism evidence="2 3">
    <name type="scientific">Spinacia oleracea</name>
    <name type="common">Spinach</name>
    <dbReference type="NCBI Taxonomy" id="3562"/>
    <lineage>
        <taxon>Eukaryota</taxon>
        <taxon>Viridiplantae</taxon>
        <taxon>Streptophyta</taxon>
        <taxon>Embryophyta</taxon>
        <taxon>Tracheophyta</taxon>
        <taxon>Spermatophyta</taxon>
        <taxon>Magnoliopsida</taxon>
        <taxon>eudicotyledons</taxon>
        <taxon>Gunneridae</taxon>
        <taxon>Pentapetalae</taxon>
        <taxon>Caryophyllales</taxon>
        <taxon>Chenopodiaceae</taxon>
        <taxon>Chenopodioideae</taxon>
        <taxon>Anserineae</taxon>
        <taxon>Spinacia</taxon>
    </lineage>
</organism>
<feature type="transmembrane region" description="Helical" evidence="1">
    <location>
        <begin position="6"/>
        <end position="24"/>
    </location>
</feature>
<keyword evidence="2" id="KW-1185">Reference proteome</keyword>
<accession>A0ABM3R474</accession>